<dbReference type="EMBL" id="JAGDFM010000186">
    <property type="protein sequence ID" value="KAG7383122.1"/>
    <property type="molecule type" value="Genomic_DNA"/>
</dbReference>
<accession>A0A8T1VP78</accession>
<dbReference type="OrthoDB" id="94159at2759"/>
<evidence type="ECO:0000256" key="1">
    <source>
        <dbReference type="SAM" id="MobiDB-lite"/>
    </source>
</evidence>
<name>A0A8T1VP78_9STRA</name>
<feature type="compositionally biased region" description="Low complexity" evidence="1">
    <location>
        <begin position="86"/>
        <end position="99"/>
    </location>
</feature>
<dbReference type="Proteomes" id="UP000694044">
    <property type="component" value="Unassembled WGS sequence"/>
</dbReference>
<keyword evidence="3" id="KW-1185">Reference proteome</keyword>
<dbReference type="AlphaFoldDB" id="A0A8T1VP78"/>
<evidence type="ECO:0000313" key="3">
    <source>
        <dbReference type="Proteomes" id="UP000694044"/>
    </source>
</evidence>
<proteinExistence type="predicted"/>
<feature type="region of interest" description="Disordered" evidence="1">
    <location>
        <begin position="1"/>
        <end position="134"/>
    </location>
</feature>
<gene>
    <name evidence="2" type="ORF">PHYPSEUDO_003994</name>
</gene>
<feature type="compositionally biased region" description="Low complexity" evidence="1">
    <location>
        <begin position="1"/>
        <end position="46"/>
    </location>
</feature>
<comment type="caution">
    <text evidence="2">The sequence shown here is derived from an EMBL/GenBank/DDBJ whole genome shotgun (WGS) entry which is preliminary data.</text>
</comment>
<reference evidence="2" key="1">
    <citation type="submission" date="2021-02" db="EMBL/GenBank/DDBJ databases">
        <authorList>
            <person name="Palmer J.M."/>
        </authorList>
    </citation>
    <scope>NUCLEOTIDE SEQUENCE</scope>
    <source>
        <strain evidence="2">SCRP734</strain>
    </source>
</reference>
<organism evidence="2 3">
    <name type="scientific">Phytophthora pseudosyringae</name>
    <dbReference type="NCBI Taxonomy" id="221518"/>
    <lineage>
        <taxon>Eukaryota</taxon>
        <taxon>Sar</taxon>
        <taxon>Stramenopiles</taxon>
        <taxon>Oomycota</taxon>
        <taxon>Peronosporomycetes</taxon>
        <taxon>Peronosporales</taxon>
        <taxon>Peronosporaceae</taxon>
        <taxon>Phytophthora</taxon>
    </lineage>
</organism>
<evidence type="ECO:0000313" key="2">
    <source>
        <dbReference type="EMBL" id="KAG7383122.1"/>
    </source>
</evidence>
<protein>
    <submittedName>
        <fullName evidence="2">Uncharacterized protein</fullName>
    </submittedName>
</protein>
<feature type="compositionally biased region" description="Polar residues" evidence="1">
    <location>
        <begin position="120"/>
        <end position="132"/>
    </location>
</feature>
<feature type="compositionally biased region" description="Polar residues" evidence="1">
    <location>
        <begin position="62"/>
        <end position="71"/>
    </location>
</feature>
<sequence>MSSGQAAQSLSALAQVASSSANPARSSSGEQKGSLGSSRGPRGPGSQLRVTQSPPAKPSALRQVSSFSSKTLSKRNAALPGSDQAPLDLTSSKPSTPTKRSLKSYLDRSLLQGRPRIHTPVSSGPRTKSPSKVTDIDAARSIPNQFSWDGTRADVREFMVGGLSFWDAVAEAGKTQALHHRFGLKALVYMLMSAIYWEALDLTPWIRYVPINFLETALGRVKDVPLAQIPERWKPLPVQQSSGNDGQVGFQDYYPSDFAEVTQTTMMMTRLTNLGLQKARVQSRHAPDNLLSATKRLCQTVYGKGLRSKKGKRDFQFPDETKDLPDKFKLPAMTAADTYAETPSN</sequence>